<reference evidence="2" key="1">
    <citation type="submission" date="2016-10" db="EMBL/GenBank/DDBJ databases">
        <authorList>
            <person name="Varghese N."/>
            <person name="Submissions S."/>
        </authorList>
    </citation>
    <scope>NUCLEOTIDE SEQUENCE [LARGE SCALE GENOMIC DNA]</scope>
    <source>
        <strain evidence="2">CGMCC 1.11022</strain>
    </source>
</reference>
<accession>A0A1G8R1M1</accession>
<protein>
    <submittedName>
        <fullName evidence="1">Uncharacterized protein</fullName>
    </submittedName>
</protein>
<dbReference type="EMBL" id="FNEE01000004">
    <property type="protein sequence ID" value="SDJ10872.1"/>
    <property type="molecule type" value="Genomic_DNA"/>
</dbReference>
<evidence type="ECO:0000313" key="2">
    <source>
        <dbReference type="Proteomes" id="UP000198894"/>
    </source>
</evidence>
<organism evidence="1 2">
    <name type="scientific">Mesorhizobium muleiense</name>
    <dbReference type="NCBI Taxonomy" id="1004279"/>
    <lineage>
        <taxon>Bacteria</taxon>
        <taxon>Pseudomonadati</taxon>
        <taxon>Pseudomonadota</taxon>
        <taxon>Alphaproteobacteria</taxon>
        <taxon>Hyphomicrobiales</taxon>
        <taxon>Phyllobacteriaceae</taxon>
        <taxon>Mesorhizobium</taxon>
    </lineage>
</organism>
<dbReference type="RefSeq" id="WP_023796729.1">
    <property type="nucleotide sequence ID" value="NZ_FNEE01000004.1"/>
</dbReference>
<sequence>MAETKKTPEAGSEEAIRAYKTILSQVLDQRPSGMRQRLADALGKHRSFVTQISSPAYSIPIPSKHLPAIFAVCHFSPAERDHFLAAYHQAHPGKMSLASGMRKTRHVSLIVPDFGDDKQNAALDRAVNDFIQKITSIAGKGGT</sequence>
<dbReference type="Proteomes" id="UP000198894">
    <property type="component" value="Unassembled WGS sequence"/>
</dbReference>
<dbReference type="AlphaFoldDB" id="A0A1G8R1M1"/>
<evidence type="ECO:0000313" key="1">
    <source>
        <dbReference type="EMBL" id="SDJ10872.1"/>
    </source>
</evidence>
<keyword evidence="2" id="KW-1185">Reference proteome</keyword>
<gene>
    <name evidence="1" type="ORF">SAMN05428953_104233</name>
</gene>
<name>A0A1G8R1M1_9HYPH</name>
<proteinExistence type="predicted"/>